<dbReference type="Gene3D" id="3.90.110.10">
    <property type="entry name" value="Lactate dehydrogenase/glycoside hydrolase, family 4, C-terminal"/>
    <property type="match status" value="1"/>
</dbReference>
<accession>A0A455U4B7</accession>
<dbReference type="EMBL" id="AP019514">
    <property type="protein sequence ID" value="BBI60745.1"/>
    <property type="molecule type" value="Genomic_DNA"/>
</dbReference>
<dbReference type="SUPFAM" id="SSF56327">
    <property type="entry name" value="LDH C-terminal domain-like"/>
    <property type="match status" value="1"/>
</dbReference>
<proteinExistence type="predicted"/>
<dbReference type="GO" id="GO:0016615">
    <property type="term" value="F:malate dehydrogenase activity"/>
    <property type="evidence" value="ECO:0007669"/>
    <property type="project" value="InterPro"/>
</dbReference>
<dbReference type="InterPro" id="IPR022383">
    <property type="entry name" value="Lactate/malate_DH_C"/>
</dbReference>
<dbReference type="GO" id="GO:0006108">
    <property type="term" value="P:malate metabolic process"/>
    <property type="evidence" value="ECO:0007669"/>
    <property type="project" value="InterPro"/>
</dbReference>
<evidence type="ECO:0000256" key="1">
    <source>
        <dbReference type="ARBA" id="ARBA00023002"/>
    </source>
</evidence>
<dbReference type="Proteomes" id="UP000320231">
    <property type="component" value="Chromosome"/>
</dbReference>
<evidence type="ECO:0000259" key="2">
    <source>
        <dbReference type="Pfam" id="PF02866"/>
    </source>
</evidence>
<dbReference type="PANTHER" id="PTHR23382">
    <property type="entry name" value="MALATE DEHYDROGENASE"/>
    <property type="match status" value="1"/>
</dbReference>
<evidence type="ECO:0000313" key="3">
    <source>
        <dbReference type="EMBL" id="BBI60745.1"/>
    </source>
</evidence>
<sequence>MAIPSDGSYGIEEGIIYSYPVRCQGGKYEIVQGFEIDAFSEEKMKATEKELREERAAVEHLLG</sequence>
<organism evidence="3 4">
    <name type="scientific">Vreelandella sulfidaeris</name>
    <dbReference type="NCBI Taxonomy" id="115553"/>
    <lineage>
        <taxon>Bacteria</taxon>
        <taxon>Pseudomonadati</taxon>
        <taxon>Pseudomonadota</taxon>
        <taxon>Gammaproteobacteria</taxon>
        <taxon>Oceanospirillales</taxon>
        <taxon>Halomonadaceae</taxon>
        <taxon>Vreelandella</taxon>
    </lineage>
</organism>
<dbReference type="KEGG" id="hsr:HSBAA_20510"/>
<keyword evidence="1" id="KW-0560">Oxidoreductase</keyword>
<dbReference type="AlphaFoldDB" id="A0A455U4B7"/>
<dbReference type="GO" id="GO:0016616">
    <property type="term" value="F:oxidoreductase activity, acting on the CH-OH group of donors, NAD or NADP as acceptor"/>
    <property type="evidence" value="ECO:0007669"/>
    <property type="project" value="InterPro"/>
</dbReference>
<reference evidence="3 4" key="1">
    <citation type="journal article" date="2019" name="Microbiol. Resour. Announc.">
        <title>Complete Genome Sequence of Halomonas sulfidaeris Strain Esulfide1 Isolated from a Metal Sulfide Rock at a Depth of 2,200 Meters, Obtained Using Nanopore Sequencing.</title>
        <authorList>
            <person name="Saito M."/>
            <person name="Nishigata A."/>
            <person name="Galipon J."/>
            <person name="Arakawa K."/>
        </authorList>
    </citation>
    <scope>NUCLEOTIDE SEQUENCE [LARGE SCALE GENOMIC DNA]</scope>
    <source>
        <strain evidence="3 4">ATCC BAA-803</strain>
    </source>
</reference>
<dbReference type="Pfam" id="PF02866">
    <property type="entry name" value="Ldh_1_C"/>
    <property type="match status" value="1"/>
</dbReference>
<name>A0A455U4B7_9GAMM</name>
<evidence type="ECO:0000313" key="4">
    <source>
        <dbReference type="Proteomes" id="UP000320231"/>
    </source>
</evidence>
<feature type="domain" description="Lactate/malate dehydrogenase C-terminal" evidence="2">
    <location>
        <begin position="2"/>
        <end position="60"/>
    </location>
</feature>
<dbReference type="InterPro" id="IPR010945">
    <property type="entry name" value="Malate_DH_type2"/>
</dbReference>
<protein>
    <recommendedName>
        <fullName evidence="2">Lactate/malate dehydrogenase C-terminal domain-containing protein</fullName>
    </recommendedName>
</protein>
<dbReference type="InterPro" id="IPR015955">
    <property type="entry name" value="Lactate_DH/Glyco_Ohase_4_C"/>
</dbReference>
<gene>
    <name evidence="3" type="ORF">HSBAA_20510</name>
</gene>